<gene>
    <name evidence="2" type="ORF">C7U54_13950</name>
</gene>
<dbReference type="GO" id="GO:0008270">
    <property type="term" value="F:zinc ion binding"/>
    <property type="evidence" value="ECO:0007669"/>
    <property type="project" value="InterPro"/>
</dbReference>
<proteinExistence type="predicted"/>
<feature type="domain" description="HNH" evidence="1">
    <location>
        <begin position="120"/>
        <end position="172"/>
    </location>
</feature>
<reference evidence="2 3" key="1">
    <citation type="journal article" date="2019" name="Int. J. Syst. Evol. Microbiol.">
        <title>Faecalibacillus intestinalis gen. nov., sp. nov. and Faecalibacillus faecis sp. nov., isolated from human faeces.</title>
        <authorList>
            <person name="Seo B."/>
            <person name="Jeon K."/>
            <person name="Baek I."/>
            <person name="Lee Y.M."/>
            <person name="Baek K."/>
            <person name="Ko G."/>
        </authorList>
    </citation>
    <scope>NUCLEOTIDE SEQUENCE [LARGE SCALE GENOMIC DNA]</scope>
    <source>
        <strain evidence="2 3">SNUG30099</strain>
    </source>
</reference>
<evidence type="ECO:0000259" key="1">
    <source>
        <dbReference type="Pfam" id="PF01844"/>
    </source>
</evidence>
<organism evidence="2 3">
    <name type="scientific">Faecalibacillus intestinalis</name>
    <dbReference type="NCBI Taxonomy" id="1982626"/>
    <lineage>
        <taxon>Bacteria</taxon>
        <taxon>Bacillati</taxon>
        <taxon>Bacillota</taxon>
        <taxon>Erysipelotrichia</taxon>
        <taxon>Erysipelotrichales</taxon>
        <taxon>Coprobacillaceae</taxon>
        <taxon>Faecalibacillus</taxon>
    </lineage>
</organism>
<name>A0A2T3FK56_9FIRM</name>
<evidence type="ECO:0000313" key="2">
    <source>
        <dbReference type="EMBL" id="PST35632.1"/>
    </source>
</evidence>
<dbReference type="EMBL" id="PYLQ01000032">
    <property type="protein sequence ID" value="PST35632.1"/>
    <property type="molecule type" value="Genomic_DNA"/>
</dbReference>
<dbReference type="Proteomes" id="UP000240974">
    <property type="component" value="Unassembled WGS sequence"/>
</dbReference>
<keyword evidence="3" id="KW-1185">Reference proteome</keyword>
<accession>A0A2T3FK56</accession>
<dbReference type="GO" id="GO:0004519">
    <property type="term" value="F:endonuclease activity"/>
    <property type="evidence" value="ECO:0007669"/>
    <property type="project" value="InterPro"/>
</dbReference>
<dbReference type="AlphaFoldDB" id="A0A2T3FK56"/>
<comment type="caution">
    <text evidence="2">The sequence shown here is derived from an EMBL/GenBank/DDBJ whole genome shotgun (WGS) entry which is preliminary data.</text>
</comment>
<sequence>MIKISKICDKNKNEFYADVKKSYSDLLEKIKKNEKNIYNIENRNKIIDYFYEDDKICENKVIEVITGDRKALEKVIKEIGILEKNKDDKKLHDEFESIYKNFTNREVGRTWGKKIGVKICPYCNRSFIYTTPKKGTRPQYDHYYPKSKYPYLALSMYNLIPCCPVCNNAKNAEDTFDNKSLLYPFEEEYGYDIFFEIETDEQLCYLGLSNDFNIKIKSKENVEEDLKQKVQNSSKILHIEELYNLHNDYVSKLLRSKYIFTDEYCQSLLDTYPGWFFDMNEVKNQLYFNSLQKEEWGDQILSKLTYDILNSE</sequence>
<dbReference type="GO" id="GO:0003676">
    <property type="term" value="F:nucleic acid binding"/>
    <property type="evidence" value="ECO:0007669"/>
    <property type="project" value="InterPro"/>
</dbReference>
<dbReference type="Gene3D" id="1.10.30.50">
    <property type="match status" value="1"/>
</dbReference>
<protein>
    <recommendedName>
        <fullName evidence="1">HNH domain-containing protein</fullName>
    </recommendedName>
</protein>
<dbReference type="RefSeq" id="WP_107030665.1">
    <property type="nucleotide sequence ID" value="NZ_PYLQ01000032.1"/>
</dbReference>
<dbReference type="InterPro" id="IPR002711">
    <property type="entry name" value="HNH"/>
</dbReference>
<dbReference type="Pfam" id="PF01844">
    <property type="entry name" value="HNH"/>
    <property type="match status" value="1"/>
</dbReference>
<evidence type="ECO:0000313" key="3">
    <source>
        <dbReference type="Proteomes" id="UP000240974"/>
    </source>
</evidence>